<keyword evidence="1" id="KW-0472">Membrane</keyword>
<feature type="transmembrane region" description="Helical" evidence="1">
    <location>
        <begin position="172"/>
        <end position="191"/>
    </location>
</feature>
<protein>
    <submittedName>
        <fullName evidence="2">Uncharacterized protein</fullName>
    </submittedName>
</protein>
<feature type="transmembrane region" description="Helical" evidence="1">
    <location>
        <begin position="390"/>
        <end position="410"/>
    </location>
</feature>
<keyword evidence="1" id="KW-1133">Transmembrane helix</keyword>
<organism evidence="2 3">
    <name type="scientific">Candida metapsilosis</name>
    <dbReference type="NCBI Taxonomy" id="273372"/>
    <lineage>
        <taxon>Eukaryota</taxon>
        <taxon>Fungi</taxon>
        <taxon>Dikarya</taxon>
        <taxon>Ascomycota</taxon>
        <taxon>Saccharomycotina</taxon>
        <taxon>Pichiomycetes</taxon>
        <taxon>Debaryomycetaceae</taxon>
        <taxon>Candida/Lodderomyces clade</taxon>
        <taxon>Candida</taxon>
    </lineage>
</organism>
<proteinExistence type="predicted"/>
<accession>A0A8H8D8G4</accession>
<evidence type="ECO:0000313" key="2">
    <source>
        <dbReference type="EMBL" id="KAG5417068.1"/>
    </source>
</evidence>
<keyword evidence="3" id="KW-1185">Reference proteome</keyword>
<feature type="transmembrane region" description="Helical" evidence="1">
    <location>
        <begin position="276"/>
        <end position="295"/>
    </location>
</feature>
<dbReference type="RefSeq" id="XP_067546184.1">
    <property type="nucleotide sequence ID" value="XM_067693800.1"/>
</dbReference>
<name>A0A8H8D8G4_9ASCO</name>
<feature type="transmembrane region" description="Helical" evidence="1">
    <location>
        <begin position="148"/>
        <end position="166"/>
    </location>
</feature>
<evidence type="ECO:0000313" key="3">
    <source>
        <dbReference type="Proteomes" id="UP000669133"/>
    </source>
</evidence>
<evidence type="ECO:0000256" key="1">
    <source>
        <dbReference type="SAM" id="Phobius"/>
    </source>
</evidence>
<dbReference type="Proteomes" id="UP000669133">
    <property type="component" value="Unassembled WGS sequence"/>
</dbReference>
<feature type="transmembrane region" description="Helical" evidence="1">
    <location>
        <begin position="301"/>
        <end position="323"/>
    </location>
</feature>
<comment type="caution">
    <text evidence="2">The sequence shown here is derived from an EMBL/GenBank/DDBJ whole genome shotgun (WGS) entry which is preliminary data.</text>
</comment>
<reference evidence="2 3" key="1">
    <citation type="submission" date="2020-12" db="EMBL/GenBank/DDBJ databases">
        <title>Effect of drift, selection, and recombination on the evolution of hybrid genomes in Candida yeast pathogens.</title>
        <authorList>
            <person name="Mixao V."/>
            <person name="Ksiezopolska E."/>
            <person name="Saus E."/>
            <person name="Boekhout T."/>
            <person name="Gacser A."/>
            <person name="Gabaldon T."/>
        </authorList>
    </citation>
    <scope>NUCLEOTIDE SEQUENCE [LARGE SCALE GENOMIC DNA]</scope>
    <source>
        <strain evidence="2 3">BP57</strain>
    </source>
</reference>
<feature type="transmembrane region" description="Helical" evidence="1">
    <location>
        <begin position="90"/>
        <end position="109"/>
    </location>
</feature>
<gene>
    <name evidence="2" type="ORF">I9W82_004701</name>
</gene>
<dbReference type="EMBL" id="JAEOAQ010000007">
    <property type="protein sequence ID" value="KAG5417068.1"/>
    <property type="molecule type" value="Genomic_DNA"/>
</dbReference>
<dbReference type="GeneID" id="93653330"/>
<feature type="transmembrane region" description="Helical" evidence="1">
    <location>
        <begin position="360"/>
        <end position="378"/>
    </location>
</feature>
<feature type="transmembrane region" description="Helical" evidence="1">
    <location>
        <begin position="60"/>
        <end position="78"/>
    </location>
</feature>
<dbReference type="AlphaFoldDB" id="A0A8H8D8G4"/>
<keyword evidence="1" id="KW-0812">Transmembrane</keyword>
<sequence length="417" mass="47599">MTTDTSGSLATAKPYDNQVADGTCVKEGPSSTEHAGDCEKLSPDSYEQSMKIKLRQFYELETRLLMIIGFAGAIVTFFKQNSNAEPLALVIYKCFSAFFVMIFIPRPVLELCHWKLERNIILNSMRLPIGGISEEENRPIVQHILRDPVLGAVYTAIIALTFWLQFICPFEFNSANLVVGFIVVMFLLGQFKKRFIPKEWKFDFSDSFNEVNGTSSCNRKGSPEVVDNQPLDLESVEQLLETTLKQQKENAGDDSVEGIIENYKAITNQKIKKYQIFRFVYPSSMMVLKLLKLFYFNDTEITSTEIFACTFDELAIATSFYLFGRLVNKRKEIILIDYLQGHIRDVVNEEKWKVSKSSRSNLACAFYIVAVGSLYIVVSKLNERYHSIHSALWVLFMVVFTNIVTTGKAFSFRNKAK</sequence>
<dbReference type="OrthoDB" id="4026593at2759"/>